<dbReference type="Proteomes" id="UP000040453">
    <property type="component" value="Unassembled WGS sequence"/>
</dbReference>
<feature type="chain" id="PRO_5038609849" description="Lipoprotein" evidence="2">
    <location>
        <begin position="19"/>
        <end position="181"/>
    </location>
</feature>
<gene>
    <name evidence="3" type="ORF">BN997_01588</name>
</gene>
<dbReference type="STRING" id="545501.BN997_01588"/>
<organism evidence="3 4">
    <name type="scientific">Oceanobacillus oncorhynchi</name>
    <dbReference type="NCBI Taxonomy" id="545501"/>
    <lineage>
        <taxon>Bacteria</taxon>
        <taxon>Bacillati</taxon>
        <taxon>Bacillota</taxon>
        <taxon>Bacilli</taxon>
        <taxon>Bacillales</taxon>
        <taxon>Bacillaceae</taxon>
        <taxon>Oceanobacillus</taxon>
    </lineage>
</organism>
<sequence>MKKLFLFMLLTLSLYACSQPETNEPEPETTPVDSVANMPESMPDDFDFSIQFGVGKNNEINTFEGTVTKDLIENGTATAEISLTEEEMNQIYEKMKEINIKEPKEFTPEPVDGTICSVEPHEEDAWEIIVNGETITHSVSGAYCEPTEDTKEFIGLRDDVFSVVKEKDAYKALPDAKGGYE</sequence>
<evidence type="ECO:0008006" key="5">
    <source>
        <dbReference type="Google" id="ProtNLM"/>
    </source>
</evidence>
<evidence type="ECO:0000256" key="2">
    <source>
        <dbReference type="SAM" id="SignalP"/>
    </source>
</evidence>
<dbReference type="AlphaFoldDB" id="A0A0A1MF82"/>
<dbReference type="EMBL" id="CDGG01000001">
    <property type="protein sequence ID" value="CEI81743.1"/>
    <property type="molecule type" value="Genomic_DNA"/>
</dbReference>
<proteinExistence type="predicted"/>
<name>A0A0A1MF82_9BACI</name>
<dbReference type="OrthoDB" id="1954789at2"/>
<reference evidence="3 4" key="1">
    <citation type="submission" date="2014-11" db="EMBL/GenBank/DDBJ databases">
        <authorList>
            <person name="Urmite Genomes Urmite Genomes"/>
        </authorList>
    </citation>
    <scope>NUCLEOTIDE SEQUENCE [LARGE SCALE GENOMIC DNA]</scope>
    <source>
        <strain evidence="3 4">Oc5</strain>
    </source>
</reference>
<dbReference type="PROSITE" id="PS51257">
    <property type="entry name" value="PROKAR_LIPOPROTEIN"/>
    <property type="match status" value="1"/>
</dbReference>
<evidence type="ECO:0000313" key="4">
    <source>
        <dbReference type="Proteomes" id="UP000040453"/>
    </source>
</evidence>
<evidence type="ECO:0000313" key="3">
    <source>
        <dbReference type="EMBL" id="CEI81743.1"/>
    </source>
</evidence>
<protein>
    <recommendedName>
        <fullName evidence="5">Lipoprotein</fullName>
    </recommendedName>
</protein>
<feature type="region of interest" description="Disordered" evidence="1">
    <location>
        <begin position="19"/>
        <end position="40"/>
    </location>
</feature>
<feature type="signal peptide" evidence="2">
    <location>
        <begin position="1"/>
        <end position="18"/>
    </location>
</feature>
<keyword evidence="2" id="KW-0732">Signal</keyword>
<accession>A0A0A1MF82</accession>
<keyword evidence="4" id="KW-1185">Reference proteome</keyword>
<evidence type="ECO:0000256" key="1">
    <source>
        <dbReference type="SAM" id="MobiDB-lite"/>
    </source>
</evidence>
<dbReference type="RefSeq" id="WP_052484948.1">
    <property type="nucleotide sequence ID" value="NZ_CAXOIH010000034.1"/>
</dbReference>